<sequence>MTSVSFIGLGAMGFGMATNLVRSGFVVTGFDLNPAAMTSFRERGGQTAATAAEAVGDKPFCVLMVATMDQAHSVLFGNDAAVLSALPKNVVLFLSSTVPWKAVRQFEHTLAENGRADIALVDCPVSGGAIRAAEGTLSIMAGGSDEAIARGREILEAMSAPEKLYIVKGGVGAGSKMKMCHQVLAAIQILASSEAVGFAARLGLDAKEAGEALVASEAWSWMLENRLPRILDGTLPVASAVNIIVKDTGIITEMARDDGFPTPMASTAEQAYFSAVSSGYGFDDDGSLVRLYQGNPEVVSNLNATTTSSPLKKEQSLEMVAALLKGIHLCATVEALSFAKHIGLDLGQVAQLCINAAGGSKVLSATWRQVLRILDSGDAQGEDIAVDLGLDKLFAAVAHAQKIKAPLFLGAEALSLLIRSGAKATTGVSRGDLASLVNVWKTA</sequence>
<gene>
    <name evidence="1" type="ORF">N3K66_008927</name>
</gene>
<evidence type="ECO:0000313" key="1">
    <source>
        <dbReference type="EMBL" id="KAI9896755.1"/>
    </source>
</evidence>
<dbReference type="EMBL" id="CM047948">
    <property type="protein sequence ID" value="KAI9896755.1"/>
    <property type="molecule type" value="Genomic_DNA"/>
</dbReference>
<dbReference type="Proteomes" id="UP001163324">
    <property type="component" value="Chromosome 9"/>
</dbReference>
<reference evidence="1" key="1">
    <citation type="submission" date="2022-10" db="EMBL/GenBank/DDBJ databases">
        <title>Complete Genome of Trichothecium roseum strain YXFP-22015, a Plant Pathogen Isolated from Citrus.</title>
        <authorList>
            <person name="Wang Y."/>
            <person name="Zhu L."/>
        </authorList>
    </citation>
    <scope>NUCLEOTIDE SEQUENCE</scope>
    <source>
        <strain evidence="1">YXFP-22015</strain>
    </source>
</reference>
<protein>
    <submittedName>
        <fullName evidence="1">Uncharacterized protein</fullName>
    </submittedName>
</protein>
<proteinExistence type="predicted"/>
<comment type="caution">
    <text evidence="1">The sequence shown here is derived from an EMBL/GenBank/DDBJ whole genome shotgun (WGS) entry which is preliminary data.</text>
</comment>
<name>A0ACC0URR0_9HYPO</name>
<keyword evidence="2" id="KW-1185">Reference proteome</keyword>
<organism evidence="1 2">
    <name type="scientific">Trichothecium roseum</name>
    <dbReference type="NCBI Taxonomy" id="47278"/>
    <lineage>
        <taxon>Eukaryota</taxon>
        <taxon>Fungi</taxon>
        <taxon>Dikarya</taxon>
        <taxon>Ascomycota</taxon>
        <taxon>Pezizomycotina</taxon>
        <taxon>Sordariomycetes</taxon>
        <taxon>Hypocreomycetidae</taxon>
        <taxon>Hypocreales</taxon>
        <taxon>Hypocreales incertae sedis</taxon>
        <taxon>Trichothecium</taxon>
    </lineage>
</organism>
<evidence type="ECO:0000313" key="2">
    <source>
        <dbReference type="Proteomes" id="UP001163324"/>
    </source>
</evidence>
<accession>A0ACC0URR0</accession>